<dbReference type="AlphaFoldDB" id="A0A1Y0XY92"/>
<evidence type="ECO:0000256" key="1">
    <source>
        <dbReference type="ARBA" id="ARBA00004328"/>
    </source>
</evidence>
<dbReference type="SUPFAM" id="SSF56563">
    <property type="entry name" value="Major capsid protein gp5"/>
    <property type="match status" value="1"/>
</dbReference>
<protein>
    <recommendedName>
        <fullName evidence="2">Phage capsid-like C-terminal domain-containing protein</fullName>
    </recommendedName>
</protein>
<dbReference type="NCBIfam" id="TIGR01554">
    <property type="entry name" value="major_cap_HK97"/>
    <property type="match status" value="1"/>
</dbReference>
<comment type="subcellular location">
    <subcellularLocation>
        <location evidence="1">Virion</location>
    </subcellularLocation>
</comment>
<dbReference type="RefSeq" id="WP_087651514.1">
    <property type="nucleotide sequence ID" value="NZ_CP021509.1"/>
</dbReference>
<dbReference type="InterPro" id="IPR054612">
    <property type="entry name" value="Phage_capsid-like_C"/>
</dbReference>
<evidence type="ECO:0000259" key="2">
    <source>
        <dbReference type="Pfam" id="PF05065"/>
    </source>
</evidence>
<sequence>MPVRDRITALRSRQAEVHAEMDNILAASESNEAGDLTEEQTAAYDQLRAEDDRLTASIERETDMERRRAAAARPIAPLPAGNPGSRSTVPAQAEQKLAPGIKFSRLVQAVAATRGEGGMRAVLDFSEKTWGSTFAAAAADNMEQSVDVQGGFLVNTDYSTDLIEALRPAVAVRKMGAVSVPMPNGNLTFRKQTGTSNAQWLGERAPVPTSAPQVDMVAMKAKKLGALVPITNDLLRYNSIQTDNLVNNDVTRSVAIAEDQQFIRGAASNFAPAGLRYLANAANVIAANATVNVQNVRNDLGKLRLALTKNNVPMQSPGYIINPTLVEFLSQLQTATGALAFPEIADGRIGAFPYASTTSVPDNLGTAGNESELYFADFAQILIGDAFQTTLAVSTQASYVDGAGETRSAFQNDETLVRVIEAVDLNTRYDSAIAVLTGAAWFPGAVAGQ</sequence>
<gene>
    <name evidence="3" type="ORF">S1001342_00725</name>
</gene>
<accession>A0A1Y0XY92</accession>
<dbReference type="InterPro" id="IPR024455">
    <property type="entry name" value="Phage_capsid"/>
</dbReference>
<dbReference type="Pfam" id="PF05065">
    <property type="entry name" value="Phage_capsid"/>
    <property type="match status" value="1"/>
</dbReference>
<dbReference type="EMBL" id="CP021509">
    <property type="protein sequence ID" value="ARW47082.1"/>
    <property type="molecule type" value="Genomic_DNA"/>
</dbReference>
<dbReference type="Proteomes" id="UP000196205">
    <property type="component" value="Chromosome"/>
</dbReference>
<dbReference type="OrthoDB" id="6982310at2"/>
<evidence type="ECO:0000313" key="4">
    <source>
        <dbReference type="Proteomes" id="UP000196205"/>
    </source>
</evidence>
<reference evidence="3 4" key="1">
    <citation type="submission" date="2017-05" db="EMBL/GenBank/DDBJ databases">
        <title>Genome sequence of Acetobacter pasteurianus subsp. pasteurianus strain SRCM101342.</title>
        <authorList>
            <person name="Cho S.H."/>
        </authorList>
    </citation>
    <scope>NUCLEOTIDE SEQUENCE [LARGE SCALE GENOMIC DNA]</scope>
    <source>
        <strain evidence="3 4">SRCM101342</strain>
    </source>
</reference>
<feature type="domain" description="Phage capsid-like C-terminal" evidence="2">
    <location>
        <begin position="150"/>
        <end position="437"/>
    </location>
</feature>
<organism evidence="3 4">
    <name type="scientific">Acetobacter pasteurianus subsp. pasteurianus</name>
    <dbReference type="NCBI Taxonomy" id="481145"/>
    <lineage>
        <taxon>Bacteria</taxon>
        <taxon>Pseudomonadati</taxon>
        <taxon>Pseudomonadota</taxon>
        <taxon>Alphaproteobacteria</taxon>
        <taxon>Acetobacterales</taxon>
        <taxon>Acetobacteraceae</taxon>
        <taxon>Acetobacter</taxon>
    </lineage>
</organism>
<proteinExistence type="predicted"/>
<name>A0A1Y0XY92_ACEPA</name>
<evidence type="ECO:0000313" key="3">
    <source>
        <dbReference type="EMBL" id="ARW47082.1"/>
    </source>
</evidence>
<dbReference type="Gene3D" id="3.30.2400.10">
    <property type="entry name" value="Major capsid protein gp5"/>
    <property type="match status" value="1"/>
</dbReference>